<evidence type="ECO:0000256" key="7">
    <source>
        <dbReference type="ARBA" id="ARBA00023163"/>
    </source>
</evidence>
<dbReference type="Pfam" id="PF00486">
    <property type="entry name" value="Trans_reg_C"/>
    <property type="match status" value="1"/>
</dbReference>
<evidence type="ECO:0000256" key="6">
    <source>
        <dbReference type="ARBA" id="ARBA00023125"/>
    </source>
</evidence>
<evidence type="ECO:0000256" key="2">
    <source>
        <dbReference type="ARBA" id="ARBA00022490"/>
    </source>
</evidence>
<comment type="caution">
    <text evidence="12">The sequence shown here is derived from an EMBL/GenBank/DDBJ whole genome shotgun (WGS) entry which is preliminary data.</text>
</comment>
<evidence type="ECO:0000256" key="9">
    <source>
        <dbReference type="PROSITE-ProRule" id="PRU01091"/>
    </source>
</evidence>
<dbReference type="InterPro" id="IPR001867">
    <property type="entry name" value="OmpR/PhoB-type_DNA-bd"/>
</dbReference>
<gene>
    <name evidence="12" type="primary">kdpE</name>
    <name evidence="12" type="ORF">KDM92_15215</name>
</gene>
<evidence type="ECO:0000256" key="3">
    <source>
        <dbReference type="ARBA" id="ARBA00022553"/>
    </source>
</evidence>
<dbReference type="FunFam" id="1.10.10.10:FF:000210">
    <property type="entry name" value="Winged-helix transcriptional response regulator KdpE"/>
    <property type="match status" value="1"/>
</dbReference>
<dbReference type="Gene3D" id="3.40.50.2300">
    <property type="match status" value="1"/>
</dbReference>
<dbReference type="GO" id="GO:0032993">
    <property type="term" value="C:protein-DNA complex"/>
    <property type="evidence" value="ECO:0007669"/>
    <property type="project" value="TreeGrafter"/>
</dbReference>
<organism evidence="12 13">
    <name type="scientific">Undibacterium baiyunense</name>
    <dbReference type="NCBI Taxonomy" id="2828731"/>
    <lineage>
        <taxon>Bacteria</taxon>
        <taxon>Pseudomonadati</taxon>
        <taxon>Pseudomonadota</taxon>
        <taxon>Betaproteobacteria</taxon>
        <taxon>Burkholderiales</taxon>
        <taxon>Oxalobacteraceae</taxon>
        <taxon>Undibacterium</taxon>
    </lineage>
</organism>
<dbReference type="GO" id="GO:0042802">
    <property type="term" value="F:identical protein binding"/>
    <property type="evidence" value="ECO:0007669"/>
    <property type="project" value="UniProtKB-ARBA"/>
</dbReference>
<dbReference type="InterPro" id="IPR039420">
    <property type="entry name" value="WalR-like"/>
</dbReference>
<feature type="DNA-binding region" description="OmpR/PhoB-type" evidence="9">
    <location>
        <begin position="138"/>
        <end position="237"/>
    </location>
</feature>
<dbReference type="RefSeq" id="WP_212685300.1">
    <property type="nucleotide sequence ID" value="NZ_JAGSPM010000010.1"/>
</dbReference>
<dbReference type="EMBL" id="JAGSPM010000010">
    <property type="protein sequence ID" value="MBR7747935.1"/>
    <property type="molecule type" value="Genomic_DNA"/>
</dbReference>
<feature type="modified residue" description="4-aspartylphosphate" evidence="8">
    <location>
        <position position="63"/>
    </location>
</feature>
<dbReference type="InterPro" id="IPR036388">
    <property type="entry name" value="WH-like_DNA-bd_sf"/>
</dbReference>
<dbReference type="InterPro" id="IPR001789">
    <property type="entry name" value="Sig_transdc_resp-reg_receiver"/>
</dbReference>
<dbReference type="AlphaFoldDB" id="A0A941I4I9"/>
<feature type="domain" description="OmpR/PhoB-type" evidence="11">
    <location>
        <begin position="138"/>
        <end position="237"/>
    </location>
</feature>
<dbReference type="PANTHER" id="PTHR48111">
    <property type="entry name" value="REGULATOR OF RPOS"/>
    <property type="match status" value="1"/>
</dbReference>
<keyword evidence="2" id="KW-0963">Cytoplasm</keyword>
<dbReference type="Pfam" id="PF00072">
    <property type="entry name" value="Response_reg"/>
    <property type="match status" value="1"/>
</dbReference>
<dbReference type="NCBIfam" id="NF007820">
    <property type="entry name" value="PRK10529.1"/>
    <property type="match status" value="1"/>
</dbReference>
<dbReference type="SMART" id="SM00448">
    <property type="entry name" value="REC"/>
    <property type="match status" value="1"/>
</dbReference>
<evidence type="ECO:0000256" key="5">
    <source>
        <dbReference type="ARBA" id="ARBA00023015"/>
    </source>
</evidence>
<sequence length="239" mass="26941">MSQTAKDPNISTPSALLVEDEPQIRRFVRTALEEEGWQVNESSTLQRGLIDAGTRQPDLVILDLGLPDGDGIDFIKDVRRWSSVPIIVLSARVSEMEKIRALDAGADDYLTKPFGIGELQARVRATLRRQRQPGVDLSGIVQFGDVKIDMKARLVTKADQVVHLTPTEFRLLNVLVNNAGRVVTNPQLLKEVWGPSHGESGHYLRIYMRYLRQKLEDDPTQPQYFLTETAVGYRLMLPH</sequence>
<dbReference type="Gene3D" id="6.10.250.690">
    <property type="match status" value="1"/>
</dbReference>
<name>A0A941I4I9_9BURK</name>
<dbReference type="SMART" id="SM00862">
    <property type="entry name" value="Trans_reg_C"/>
    <property type="match status" value="1"/>
</dbReference>
<dbReference type="GO" id="GO:0000987">
    <property type="term" value="F:cis-regulatory region sequence-specific DNA binding"/>
    <property type="evidence" value="ECO:0007669"/>
    <property type="project" value="UniProtKB-ARBA"/>
</dbReference>
<dbReference type="SUPFAM" id="SSF46894">
    <property type="entry name" value="C-terminal effector domain of the bipartite response regulators"/>
    <property type="match status" value="1"/>
</dbReference>
<evidence type="ECO:0000313" key="12">
    <source>
        <dbReference type="EMBL" id="MBR7747935.1"/>
    </source>
</evidence>
<dbReference type="InterPro" id="IPR011006">
    <property type="entry name" value="CheY-like_superfamily"/>
</dbReference>
<dbReference type="InterPro" id="IPR016032">
    <property type="entry name" value="Sig_transdc_resp-reg_C-effctor"/>
</dbReference>
<dbReference type="PANTHER" id="PTHR48111:SF50">
    <property type="entry name" value="KDP OPERON TRANSCRIPTIONAL REGULATORY PROTEIN KDPE"/>
    <property type="match status" value="1"/>
</dbReference>
<keyword evidence="5" id="KW-0805">Transcription regulation</keyword>
<evidence type="ECO:0000259" key="10">
    <source>
        <dbReference type="PROSITE" id="PS50110"/>
    </source>
</evidence>
<dbReference type="SUPFAM" id="SSF52172">
    <property type="entry name" value="CheY-like"/>
    <property type="match status" value="1"/>
</dbReference>
<keyword evidence="3 8" id="KW-0597">Phosphoprotein</keyword>
<keyword evidence="6 9" id="KW-0238">DNA-binding</keyword>
<evidence type="ECO:0000256" key="1">
    <source>
        <dbReference type="ARBA" id="ARBA00004496"/>
    </source>
</evidence>
<keyword evidence="13" id="KW-1185">Reference proteome</keyword>
<evidence type="ECO:0000256" key="8">
    <source>
        <dbReference type="PROSITE-ProRule" id="PRU00169"/>
    </source>
</evidence>
<dbReference type="GO" id="GO:0005829">
    <property type="term" value="C:cytosol"/>
    <property type="evidence" value="ECO:0007669"/>
    <property type="project" value="TreeGrafter"/>
</dbReference>
<keyword evidence="7" id="KW-0804">Transcription</keyword>
<comment type="subcellular location">
    <subcellularLocation>
        <location evidence="1">Cytoplasm</location>
    </subcellularLocation>
</comment>
<dbReference type="FunFam" id="3.40.50.2300:FF:000021">
    <property type="entry name" value="Two-component system response regulator KdpE"/>
    <property type="match status" value="1"/>
</dbReference>
<evidence type="ECO:0000259" key="11">
    <source>
        <dbReference type="PROSITE" id="PS51755"/>
    </source>
</evidence>
<dbReference type="GO" id="GO:0000156">
    <property type="term" value="F:phosphorelay response regulator activity"/>
    <property type="evidence" value="ECO:0007669"/>
    <property type="project" value="TreeGrafter"/>
</dbReference>
<evidence type="ECO:0000256" key="4">
    <source>
        <dbReference type="ARBA" id="ARBA00023012"/>
    </source>
</evidence>
<proteinExistence type="predicted"/>
<protein>
    <submittedName>
        <fullName evidence="12">Two-component system response regulator KdpE</fullName>
    </submittedName>
</protein>
<dbReference type="GO" id="GO:0045893">
    <property type="term" value="P:positive regulation of DNA-templated transcription"/>
    <property type="evidence" value="ECO:0007669"/>
    <property type="project" value="UniProtKB-ARBA"/>
</dbReference>
<dbReference type="PROSITE" id="PS51755">
    <property type="entry name" value="OMPR_PHOB"/>
    <property type="match status" value="1"/>
</dbReference>
<dbReference type="PROSITE" id="PS50110">
    <property type="entry name" value="RESPONSE_REGULATORY"/>
    <property type="match status" value="1"/>
</dbReference>
<keyword evidence="4" id="KW-0902">Two-component regulatory system</keyword>
<reference evidence="12 13" key="1">
    <citation type="submission" date="2021-04" db="EMBL/GenBank/DDBJ databases">
        <title>novel species isolated from subtropical streams in China.</title>
        <authorList>
            <person name="Lu H."/>
        </authorList>
    </citation>
    <scope>NUCLEOTIDE SEQUENCE [LARGE SCALE GENOMIC DNA]</scope>
    <source>
        <strain evidence="12 13">BYS107W</strain>
    </source>
</reference>
<dbReference type="CDD" id="cd00383">
    <property type="entry name" value="trans_reg_C"/>
    <property type="match status" value="1"/>
</dbReference>
<accession>A0A941I4I9</accession>
<dbReference type="Proteomes" id="UP000680158">
    <property type="component" value="Unassembled WGS sequence"/>
</dbReference>
<feature type="domain" description="Response regulatory" evidence="10">
    <location>
        <begin position="14"/>
        <end position="127"/>
    </location>
</feature>
<dbReference type="Gene3D" id="1.10.10.10">
    <property type="entry name" value="Winged helix-like DNA-binding domain superfamily/Winged helix DNA-binding domain"/>
    <property type="match status" value="1"/>
</dbReference>
<evidence type="ECO:0000313" key="13">
    <source>
        <dbReference type="Proteomes" id="UP000680158"/>
    </source>
</evidence>
<dbReference type="CDD" id="cd17620">
    <property type="entry name" value="REC_OmpR_KdpE-like"/>
    <property type="match status" value="1"/>
</dbReference>